<organism evidence="1">
    <name type="scientific">Oppiella nova</name>
    <dbReference type="NCBI Taxonomy" id="334625"/>
    <lineage>
        <taxon>Eukaryota</taxon>
        <taxon>Metazoa</taxon>
        <taxon>Ecdysozoa</taxon>
        <taxon>Arthropoda</taxon>
        <taxon>Chelicerata</taxon>
        <taxon>Arachnida</taxon>
        <taxon>Acari</taxon>
        <taxon>Acariformes</taxon>
        <taxon>Sarcoptiformes</taxon>
        <taxon>Oribatida</taxon>
        <taxon>Brachypylina</taxon>
        <taxon>Oppioidea</taxon>
        <taxon>Oppiidae</taxon>
        <taxon>Oppiella</taxon>
    </lineage>
</organism>
<evidence type="ECO:0000313" key="2">
    <source>
        <dbReference type="Proteomes" id="UP000728032"/>
    </source>
</evidence>
<protein>
    <submittedName>
        <fullName evidence="1">Uncharacterized protein</fullName>
    </submittedName>
</protein>
<evidence type="ECO:0000313" key="1">
    <source>
        <dbReference type="EMBL" id="CAD7659973.1"/>
    </source>
</evidence>
<sequence>FEQKLNLCQNNKTMIKMIYKGFVLLIISSTAFTARNDVHVIDSNIRPEMEAHVISKMMDFVDKPTNQSLAERMVKELDTKYPGVIGQIGWIGQFMVNATASQLYMSLEVESYIKLQYRQYVLGLYRPIPVTLKQVSN</sequence>
<gene>
    <name evidence="1" type="ORF">ONB1V03_LOCUS16544</name>
</gene>
<name>A0A7R9MH12_9ACAR</name>
<accession>A0A7R9MH12</accession>
<dbReference type="EMBL" id="OC933707">
    <property type="protein sequence ID" value="CAD7659973.1"/>
    <property type="molecule type" value="Genomic_DNA"/>
</dbReference>
<feature type="non-terminal residue" evidence="1">
    <location>
        <position position="137"/>
    </location>
</feature>
<dbReference type="Proteomes" id="UP000728032">
    <property type="component" value="Unassembled WGS sequence"/>
</dbReference>
<proteinExistence type="predicted"/>
<dbReference type="EMBL" id="CAJPVJ010018882">
    <property type="protein sequence ID" value="CAG2177111.1"/>
    <property type="molecule type" value="Genomic_DNA"/>
</dbReference>
<reference evidence="1" key="1">
    <citation type="submission" date="2020-11" db="EMBL/GenBank/DDBJ databases">
        <authorList>
            <person name="Tran Van P."/>
        </authorList>
    </citation>
    <scope>NUCLEOTIDE SEQUENCE</scope>
</reference>
<keyword evidence="2" id="KW-1185">Reference proteome</keyword>
<dbReference type="AlphaFoldDB" id="A0A7R9MH12"/>